<feature type="region of interest" description="Disordered" evidence="1">
    <location>
        <begin position="57"/>
        <end position="112"/>
    </location>
</feature>
<dbReference type="Proteomes" id="UP000326877">
    <property type="component" value="Unassembled WGS sequence"/>
</dbReference>
<gene>
    <name evidence="2" type="ORF">BDV23DRAFT_162702</name>
</gene>
<feature type="compositionally biased region" description="Basic and acidic residues" evidence="1">
    <location>
        <begin position="448"/>
        <end position="460"/>
    </location>
</feature>
<dbReference type="OrthoDB" id="5401486at2759"/>
<dbReference type="EMBL" id="ML735306">
    <property type="protein sequence ID" value="KAE8386716.1"/>
    <property type="molecule type" value="Genomic_DNA"/>
</dbReference>
<feature type="region of interest" description="Disordered" evidence="1">
    <location>
        <begin position="140"/>
        <end position="161"/>
    </location>
</feature>
<feature type="compositionally biased region" description="Acidic residues" evidence="1">
    <location>
        <begin position="486"/>
        <end position="509"/>
    </location>
</feature>
<feature type="compositionally biased region" description="Gly residues" evidence="1">
    <location>
        <begin position="90"/>
        <end position="108"/>
    </location>
</feature>
<evidence type="ECO:0000313" key="2">
    <source>
        <dbReference type="EMBL" id="KAE8386716.1"/>
    </source>
</evidence>
<evidence type="ECO:0000256" key="1">
    <source>
        <dbReference type="SAM" id="MobiDB-lite"/>
    </source>
</evidence>
<feature type="region of interest" description="Disordered" evidence="1">
    <location>
        <begin position="347"/>
        <end position="375"/>
    </location>
</feature>
<feature type="compositionally biased region" description="Pro residues" evidence="1">
    <location>
        <begin position="352"/>
        <end position="362"/>
    </location>
</feature>
<accession>A0A5N7BY09</accession>
<organism evidence="2">
    <name type="scientific">Petromyces alliaceus</name>
    <name type="common">Aspergillus alliaceus</name>
    <dbReference type="NCBI Taxonomy" id="209559"/>
    <lineage>
        <taxon>Eukaryota</taxon>
        <taxon>Fungi</taxon>
        <taxon>Dikarya</taxon>
        <taxon>Ascomycota</taxon>
        <taxon>Pezizomycotina</taxon>
        <taxon>Eurotiomycetes</taxon>
        <taxon>Eurotiomycetidae</taxon>
        <taxon>Eurotiales</taxon>
        <taxon>Aspergillaceae</taxon>
        <taxon>Aspergillus</taxon>
        <taxon>Aspergillus subgen. Circumdati</taxon>
    </lineage>
</organism>
<protein>
    <submittedName>
        <fullName evidence="2">Uncharacterized protein</fullName>
    </submittedName>
</protein>
<feature type="region of interest" description="Disordered" evidence="1">
    <location>
        <begin position="420"/>
        <end position="556"/>
    </location>
</feature>
<name>A0A5N7BY09_PETAA</name>
<dbReference type="AlphaFoldDB" id="A0A5N7BY09"/>
<proteinExistence type="predicted"/>
<feature type="region of interest" description="Disordered" evidence="1">
    <location>
        <begin position="278"/>
        <end position="298"/>
    </location>
</feature>
<feature type="compositionally biased region" description="Low complexity" evidence="1">
    <location>
        <begin position="57"/>
        <end position="77"/>
    </location>
</feature>
<sequence length="677" mass="75729">MAVINQKATPPVPPSHHAPVQQLVDPALYYQRLPPGLYHPSAYPAAYQLAHHAAHPAAYPASHPAPQQVPHPAVQPANHPGNRPADHPGGLPGGLPGGHQIGHQGGQPEGYPGAPRAIHTVTPRSIDPAKLAEAMARLNASAERPAPGNRQRVPDSVPPRETDSRFYIGYTFFKKDAIPGHKPTWSHAEKTQINLTQSELSNMVQKRAKKLPGIQQYQSLSKVKRTHVDLLIHELKEKEPNFEWTCACVKEAERPMKGKNNKRGDYETISMDVVAMGQPIYPPRPKASNKPKEKVEPKTDNPIIVKESRPVEKAIENTTEWTRPYPGHVQQPQQPPMVHNVQRQLNPEFPQQAPPPPPPPQVHPTGGRPLVNQAPLPKAAPATVSFDVRPQLDIPHAARAAPEKRPAIEVLKEHMRSVPVGAGAGQGVKHAPSPAGMPVINNIPQKEPAPHDPRFHEHVPHGGSVKPPNLAAEPEQEWAPDSSSIGDDDSEIFDLEDVSSVTDDSDDDGEARKESQPWRGSLFRRHSSASRRPGPSRYRSHYRKQPTGASDSRYPNGYIDVIPADNKDSDKQLWRLHSREVTRQTRDRPKIIHAPISSDDLDVPEFEDRYRGLRAHNDIRSRILDDREARLARREQHLDYRTRMLDALDERLDEALRRRMSLREPGSYYSRQYYDNY</sequence>
<reference evidence="2" key="1">
    <citation type="submission" date="2019-04" db="EMBL/GenBank/DDBJ databases">
        <title>Friends and foes A comparative genomics studyof 23 Aspergillus species from section Flavi.</title>
        <authorList>
            <consortium name="DOE Joint Genome Institute"/>
            <person name="Kjaerbolling I."/>
            <person name="Vesth T."/>
            <person name="Frisvad J.C."/>
            <person name="Nybo J.L."/>
            <person name="Theobald S."/>
            <person name="Kildgaard S."/>
            <person name="Isbrandt T."/>
            <person name="Kuo A."/>
            <person name="Sato A."/>
            <person name="Lyhne E.K."/>
            <person name="Kogle M.E."/>
            <person name="Wiebenga A."/>
            <person name="Kun R.S."/>
            <person name="Lubbers R.J."/>
            <person name="Makela M.R."/>
            <person name="Barry K."/>
            <person name="Chovatia M."/>
            <person name="Clum A."/>
            <person name="Daum C."/>
            <person name="Haridas S."/>
            <person name="He G."/>
            <person name="LaButti K."/>
            <person name="Lipzen A."/>
            <person name="Mondo S."/>
            <person name="Riley R."/>
            <person name="Salamov A."/>
            <person name="Simmons B.A."/>
            <person name="Magnuson J.K."/>
            <person name="Henrissat B."/>
            <person name="Mortensen U.H."/>
            <person name="Larsen T.O."/>
            <person name="Devries R.P."/>
            <person name="Grigoriev I.V."/>
            <person name="Machida M."/>
            <person name="Baker S.E."/>
            <person name="Andersen M.R."/>
        </authorList>
    </citation>
    <scope>NUCLEOTIDE SEQUENCE [LARGE SCALE GENOMIC DNA]</scope>
    <source>
        <strain evidence="2">IBT 14317</strain>
    </source>
</reference>